<name>A0A1W1UAJ9_9DEIO</name>
<dbReference type="SUPFAM" id="SSF110849">
    <property type="entry name" value="ParB/Sulfiredoxin"/>
    <property type="match status" value="1"/>
</dbReference>
<dbReference type="STRING" id="695939.SAMN00790413_06488"/>
<evidence type="ECO:0000256" key="3">
    <source>
        <dbReference type="SAM" id="MobiDB-lite"/>
    </source>
</evidence>
<dbReference type="GO" id="GO:0007059">
    <property type="term" value="P:chromosome segregation"/>
    <property type="evidence" value="ECO:0007669"/>
    <property type="project" value="TreeGrafter"/>
</dbReference>
<feature type="compositionally biased region" description="Basic and acidic residues" evidence="3">
    <location>
        <begin position="242"/>
        <end position="254"/>
    </location>
</feature>
<evidence type="ECO:0000313" key="6">
    <source>
        <dbReference type="Proteomes" id="UP000192582"/>
    </source>
</evidence>
<dbReference type="InterPro" id="IPR050336">
    <property type="entry name" value="Chromosome_partition/occlusion"/>
</dbReference>
<dbReference type="SMART" id="SM00470">
    <property type="entry name" value="ParB"/>
    <property type="match status" value="1"/>
</dbReference>
<dbReference type="SUPFAM" id="SSF109709">
    <property type="entry name" value="KorB DNA-binding domain-like"/>
    <property type="match status" value="1"/>
</dbReference>
<dbReference type="Proteomes" id="UP000192582">
    <property type="component" value="Unassembled WGS sequence"/>
</dbReference>
<evidence type="ECO:0000313" key="5">
    <source>
        <dbReference type="EMBL" id="SMB78097.1"/>
    </source>
</evidence>
<dbReference type="InterPro" id="IPR003115">
    <property type="entry name" value="ParB_N"/>
</dbReference>
<dbReference type="OrthoDB" id="65098at2"/>
<proteinExistence type="inferred from homology"/>
<keyword evidence="2" id="KW-0238">DNA-binding</keyword>
<keyword evidence="6" id="KW-1185">Reference proteome</keyword>
<evidence type="ECO:0000256" key="1">
    <source>
        <dbReference type="ARBA" id="ARBA00006295"/>
    </source>
</evidence>
<reference evidence="5 6" key="1">
    <citation type="submission" date="2017-04" db="EMBL/GenBank/DDBJ databases">
        <authorList>
            <person name="Afonso C.L."/>
            <person name="Miller P.J."/>
            <person name="Scott M.A."/>
            <person name="Spackman E."/>
            <person name="Goraichik I."/>
            <person name="Dimitrov K.M."/>
            <person name="Suarez D.L."/>
            <person name="Swayne D.E."/>
        </authorList>
    </citation>
    <scope>NUCLEOTIDE SEQUENCE [LARGE SCALE GENOMIC DNA]</scope>
    <source>
        <strain evidence="5 6">KR-140</strain>
    </source>
</reference>
<dbReference type="GO" id="GO:0003677">
    <property type="term" value="F:DNA binding"/>
    <property type="evidence" value="ECO:0007669"/>
    <property type="project" value="UniProtKB-KW"/>
</dbReference>
<dbReference type="PANTHER" id="PTHR33375:SF7">
    <property type="entry name" value="CHROMOSOME 2-PARTITIONING PROTEIN PARB-RELATED"/>
    <property type="match status" value="1"/>
</dbReference>
<comment type="similarity">
    <text evidence="1">Belongs to the ParB family.</text>
</comment>
<evidence type="ECO:0000256" key="2">
    <source>
        <dbReference type="ARBA" id="ARBA00023125"/>
    </source>
</evidence>
<dbReference type="InterPro" id="IPR004437">
    <property type="entry name" value="ParB/RepB/Spo0J"/>
</dbReference>
<dbReference type="Gene3D" id="3.90.1530.30">
    <property type="match status" value="1"/>
</dbReference>
<gene>
    <name evidence="5" type="ORF">SAMN00790413_06488</name>
</gene>
<dbReference type="NCBIfam" id="TIGR00180">
    <property type="entry name" value="parB_part"/>
    <property type="match status" value="1"/>
</dbReference>
<dbReference type="InterPro" id="IPR036086">
    <property type="entry name" value="ParB/Sulfiredoxin_sf"/>
</dbReference>
<protein>
    <submittedName>
        <fullName evidence="5">ParB family protein</fullName>
    </submittedName>
</protein>
<dbReference type="PANTHER" id="PTHR33375">
    <property type="entry name" value="CHROMOSOME-PARTITIONING PROTEIN PARB-RELATED"/>
    <property type="match status" value="1"/>
</dbReference>
<dbReference type="FunFam" id="3.90.1530.30:FF:000001">
    <property type="entry name" value="Chromosome partitioning protein ParB"/>
    <property type="match status" value="1"/>
</dbReference>
<dbReference type="EMBL" id="FWWU01000002">
    <property type="protein sequence ID" value="SMB78097.1"/>
    <property type="molecule type" value="Genomic_DNA"/>
</dbReference>
<organism evidence="5 6">
    <name type="scientific">Deinococcus hopiensis KR-140</name>
    <dbReference type="NCBI Taxonomy" id="695939"/>
    <lineage>
        <taxon>Bacteria</taxon>
        <taxon>Thermotogati</taxon>
        <taxon>Deinococcota</taxon>
        <taxon>Deinococci</taxon>
        <taxon>Deinococcales</taxon>
        <taxon>Deinococcaceae</taxon>
        <taxon>Deinococcus</taxon>
    </lineage>
</organism>
<accession>A0A1W1UAJ9</accession>
<evidence type="ECO:0000259" key="4">
    <source>
        <dbReference type="SMART" id="SM00470"/>
    </source>
</evidence>
<feature type="domain" description="ParB-like N-terminal" evidence="4">
    <location>
        <begin position="30"/>
        <end position="119"/>
    </location>
</feature>
<dbReference type="Pfam" id="PF02195">
    <property type="entry name" value="ParB_N"/>
    <property type="match status" value="1"/>
</dbReference>
<dbReference type="CDD" id="cd16393">
    <property type="entry name" value="SPO0J_N"/>
    <property type="match status" value="1"/>
</dbReference>
<dbReference type="AlphaFoldDB" id="A0A1W1UAJ9"/>
<dbReference type="GO" id="GO:0005694">
    <property type="term" value="C:chromosome"/>
    <property type="evidence" value="ECO:0007669"/>
    <property type="project" value="TreeGrafter"/>
</dbReference>
<sequence length="291" mass="32138">MAPKRPDVRTALGTMLGNLSTTAQEAPDVRFISPRELRPLPDQPRRSFNPEAMEELVRSVRDQGILTPLLVRPAGGSFEIVAGERRWRAATAAGLDQVPVVVRDLTEAEARRVALVENVQREDLNPVDRVDATAHLVAEVLGLSMDVLPARLSALRRQPEAAEVQKLEQLFAGLGGSWTSFYSNLLPVLRYPPDVLEAIRGGLEYTKGALIAREAQVERRTHLLELARKGASLSELRAARTKSPDHDGGEDRNRRIIRALSSKKVLSSISEAKRKRAERLLAELDELLSSS</sequence>
<feature type="region of interest" description="Disordered" evidence="3">
    <location>
        <begin position="235"/>
        <end position="254"/>
    </location>
</feature>
<dbReference type="Gene3D" id="1.10.10.2830">
    <property type="match status" value="1"/>
</dbReference>